<dbReference type="Proteomes" id="UP000282312">
    <property type="component" value="Unassembled WGS sequence"/>
</dbReference>
<comment type="caution">
    <text evidence="1">The sequence shown here is derived from an EMBL/GenBank/DDBJ whole genome shotgun (WGS) entry which is preliminary data.</text>
</comment>
<evidence type="ECO:0000313" key="2">
    <source>
        <dbReference type="Proteomes" id="UP000282312"/>
    </source>
</evidence>
<reference evidence="1 2" key="1">
    <citation type="submission" date="2018-05" db="EMBL/GenBank/DDBJ databases">
        <title>Micromonospora from Atacama Desert.</title>
        <authorList>
            <person name="Carro L."/>
            <person name="Goodfellow M."/>
            <person name="Klenk H.-P."/>
        </authorList>
    </citation>
    <scope>NUCLEOTIDE SEQUENCE [LARGE SCALE GENOMIC DNA]</scope>
    <source>
        <strain evidence="1 2">LB39</strain>
    </source>
</reference>
<evidence type="ECO:0000313" key="1">
    <source>
        <dbReference type="EMBL" id="RQX00045.1"/>
    </source>
</evidence>
<sequence length="114" mass="12563">MAGLIVLQPGVDWTATGGLFDWTLEFLISRLSDRQTADHLQEIVDNNLGSLWIDDLPIAAQQEIVGHWRNGLVTAGERQLPETEHKVDVIRHLQELVDTTYSAGFPGSGSIGSR</sequence>
<accession>A0A3N9WGL4</accession>
<organism evidence="1 2">
    <name type="scientific">Micromonospora inaquosa</name>
    <dbReference type="NCBI Taxonomy" id="2203716"/>
    <lineage>
        <taxon>Bacteria</taxon>
        <taxon>Bacillati</taxon>
        <taxon>Actinomycetota</taxon>
        <taxon>Actinomycetes</taxon>
        <taxon>Micromonosporales</taxon>
        <taxon>Micromonosporaceae</taxon>
        <taxon>Micromonospora</taxon>
    </lineage>
</organism>
<keyword evidence="2" id="KW-1185">Reference proteome</keyword>
<proteinExistence type="predicted"/>
<dbReference type="RefSeq" id="WP_124774632.1">
    <property type="nucleotide sequence ID" value="NZ_QGSZ01000255.1"/>
</dbReference>
<gene>
    <name evidence="1" type="ORF">DLJ59_22730</name>
</gene>
<name>A0A3N9WGL4_9ACTN</name>
<dbReference type="OrthoDB" id="3295864at2"/>
<dbReference type="EMBL" id="QGSZ01000255">
    <property type="protein sequence ID" value="RQX00045.1"/>
    <property type="molecule type" value="Genomic_DNA"/>
</dbReference>
<protein>
    <submittedName>
        <fullName evidence="1">Uncharacterized protein</fullName>
    </submittedName>
</protein>
<dbReference type="AlphaFoldDB" id="A0A3N9WGL4"/>